<organism evidence="2 3">
    <name type="scientific">Homarus americanus</name>
    <name type="common">American lobster</name>
    <dbReference type="NCBI Taxonomy" id="6706"/>
    <lineage>
        <taxon>Eukaryota</taxon>
        <taxon>Metazoa</taxon>
        <taxon>Ecdysozoa</taxon>
        <taxon>Arthropoda</taxon>
        <taxon>Crustacea</taxon>
        <taxon>Multicrustacea</taxon>
        <taxon>Malacostraca</taxon>
        <taxon>Eumalacostraca</taxon>
        <taxon>Eucarida</taxon>
        <taxon>Decapoda</taxon>
        <taxon>Pleocyemata</taxon>
        <taxon>Astacidea</taxon>
        <taxon>Nephropoidea</taxon>
        <taxon>Nephropidae</taxon>
        <taxon>Homarus</taxon>
    </lineage>
</organism>
<evidence type="ECO:0000256" key="1">
    <source>
        <dbReference type="SAM" id="MobiDB-lite"/>
    </source>
</evidence>
<evidence type="ECO:0000313" key="3">
    <source>
        <dbReference type="Proteomes" id="UP000747542"/>
    </source>
</evidence>
<feature type="compositionally biased region" description="Low complexity" evidence="1">
    <location>
        <begin position="117"/>
        <end position="134"/>
    </location>
</feature>
<dbReference type="EMBL" id="JAHLQT010006108">
    <property type="protein sequence ID" value="KAG7175344.1"/>
    <property type="molecule type" value="Genomic_DNA"/>
</dbReference>
<evidence type="ECO:0000313" key="2">
    <source>
        <dbReference type="EMBL" id="KAG7175344.1"/>
    </source>
</evidence>
<feature type="compositionally biased region" description="Polar residues" evidence="1">
    <location>
        <begin position="308"/>
        <end position="319"/>
    </location>
</feature>
<feature type="region of interest" description="Disordered" evidence="1">
    <location>
        <begin position="495"/>
        <end position="557"/>
    </location>
</feature>
<feature type="compositionally biased region" description="Low complexity" evidence="1">
    <location>
        <begin position="543"/>
        <end position="556"/>
    </location>
</feature>
<dbReference type="AlphaFoldDB" id="A0A8J5N9K0"/>
<feature type="compositionally biased region" description="Low complexity" evidence="1">
    <location>
        <begin position="142"/>
        <end position="155"/>
    </location>
</feature>
<feature type="region of interest" description="Disordered" evidence="1">
    <location>
        <begin position="372"/>
        <end position="439"/>
    </location>
</feature>
<name>A0A8J5N9K0_HOMAM</name>
<reference evidence="2" key="1">
    <citation type="journal article" date="2021" name="Sci. Adv.">
        <title>The American lobster genome reveals insights on longevity, neural, and immune adaptations.</title>
        <authorList>
            <person name="Polinski J.M."/>
            <person name="Zimin A.V."/>
            <person name="Clark K.F."/>
            <person name="Kohn A.B."/>
            <person name="Sadowski N."/>
            <person name="Timp W."/>
            <person name="Ptitsyn A."/>
            <person name="Khanna P."/>
            <person name="Romanova D.Y."/>
            <person name="Williams P."/>
            <person name="Greenwood S.J."/>
            <person name="Moroz L.L."/>
            <person name="Walt D.R."/>
            <person name="Bodnar A.G."/>
        </authorList>
    </citation>
    <scope>NUCLEOTIDE SEQUENCE</scope>
    <source>
        <strain evidence="2">GMGI-L3</strain>
    </source>
</reference>
<feature type="compositionally biased region" description="Polar residues" evidence="1">
    <location>
        <begin position="390"/>
        <end position="418"/>
    </location>
</feature>
<accession>A0A8J5N9K0</accession>
<comment type="caution">
    <text evidence="2">The sequence shown here is derived from an EMBL/GenBank/DDBJ whole genome shotgun (WGS) entry which is preliminary data.</text>
</comment>
<feature type="region of interest" description="Disordered" evidence="1">
    <location>
        <begin position="345"/>
        <end position="364"/>
    </location>
</feature>
<feature type="compositionally biased region" description="Polar residues" evidence="1">
    <location>
        <begin position="346"/>
        <end position="364"/>
    </location>
</feature>
<feature type="compositionally biased region" description="Polar residues" evidence="1">
    <location>
        <begin position="1"/>
        <end position="11"/>
    </location>
</feature>
<dbReference type="Proteomes" id="UP000747542">
    <property type="component" value="Unassembled WGS sequence"/>
</dbReference>
<feature type="region of interest" description="Disordered" evidence="1">
    <location>
        <begin position="215"/>
        <end position="325"/>
    </location>
</feature>
<protein>
    <submittedName>
        <fullName evidence="2">Uncharacterized protein</fullName>
    </submittedName>
</protein>
<feature type="compositionally biased region" description="Polar residues" evidence="1">
    <location>
        <begin position="156"/>
        <end position="177"/>
    </location>
</feature>
<feature type="compositionally biased region" description="Polar residues" evidence="1">
    <location>
        <begin position="658"/>
        <end position="670"/>
    </location>
</feature>
<keyword evidence="3" id="KW-1185">Reference proteome</keyword>
<feature type="region of interest" description="Disordered" evidence="1">
    <location>
        <begin position="1"/>
        <end position="34"/>
    </location>
</feature>
<feature type="compositionally biased region" description="Acidic residues" evidence="1">
    <location>
        <begin position="20"/>
        <end position="29"/>
    </location>
</feature>
<sequence>ISSGHQGSALPSSVRHELSQDSDSDDVDGGELWHHRRLQQQVGYLSLGGGFSGGLSPQPSSSVECERRVSPLDPNLSSAARYSPPPPYNNPLAGIEASLEHPDSPMEDLSHAGSLPSLPAGVSSSISSATESLAVTEAHRLPPSSVGRASASRGSNLVSANSLFPSQPILSRSQPRWASSDVISDDDDEDDGTVSPALGESVWAKQKRLALSNMVDSGASQPGPSRLQAVTQASPSMPQPGPSGLQAVLQPCSSGIQAIGHPGPSGLRVMPQPSRSVLPAVPSSHHIMSRHQRSKSTDSDNDDSNDSPESLPQLSSTPGPSGIRNRLVRLSDGEAEALNGVATGCEASSSVRSHVSPLGSPSTPADNCIVSSSTGHIDSIPPTPAEYQGNDVSGPSSPISPSLASTAILDSTVDSTSGRGIMDPDGQTSDDDELAPTGEMQLPVMGDGDEISTSEVGLQHSDDSQDVALLVSPQGMFTSGRASANRFIEQLSLSLSLSPPPPPDPGPYLNDPLAIPGPSRASLPCTSQITSRRVSAAVDQSRDQPSTSSSDSMTDPVEVLDNSLPLLEIASGLPGCSTASDADRLSDGNGAAGLGSASVRIKDESGLGSASRRLEPLVSLSKSVTNVIDDDNLAGSTGNQDLNQLSQSYVLELNEESSVGSENALNSGSLTKDDLTDRRLNQRNFDGLSTGHQSLLNTKRLTEESLNNSLSLTLASSERSRVMETDVALPGTTQQSAMAQHLIPSQPDQVSLLVGGGDDSSDGALLMMVSSNSHALHNTLSLEKQLEQGEASSLAPDLRTSESQVSTVQVYSIFLFNELIRTTPFQKTSSLK</sequence>
<feature type="region of interest" description="Disordered" evidence="1">
    <location>
        <begin position="46"/>
        <end position="199"/>
    </location>
</feature>
<gene>
    <name evidence="2" type="ORF">Hamer_G001405</name>
</gene>
<feature type="region of interest" description="Disordered" evidence="1">
    <location>
        <begin position="658"/>
        <end position="677"/>
    </location>
</feature>
<feature type="compositionally biased region" description="Basic and acidic residues" evidence="1">
    <location>
        <begin position="98"/>
        <end position="110"/>
    </location>
</feature>
<feature type="compositionally biased region" description="Polar residues" evidence="1">
    <location>
        <begin position="215"/>
        <end position="236"/>
    </location>
</feature>
<feature type="compositionally biased region" description="Acidic residues" evidence="1">
    <location>
        <begin position="183"/>
        <end position="192"/>
    </location>
</feature>
<feature type="non-terminal residue" evidence="2">
    <location>
        <position position="832"/>
    </location>
</feature>
<feature type="compositionally biased region" description="Polar residues" evidence="1">
    <location>
        <begin position="524"/>
        <end position="533"/>
    </location>
</feature>
<proteinExistence type="predicted"/>